<dbReference type="OrthoDB" id="9790023at2"/>
<protein>
    <submittedName>
        <fullName evidence="1">PIG-L family deacetylase</fullName>
    </submittedName>
</protein>
<name>A0A399T393_9BACT</name>
<dbReference type="PANTHER" id="PTHR12993:SF11">
    <property type="entry name" value="N-ACETYLGLUCOSAMINYL-PHOSPHATIDYLINOSITOL DE-N-ACETYLASE"/>
    <property type="match status" value="1"/>
</dbReference>
<comment type="caution">
    <text evidence="1">The sequence shown here is derived from an EMBL/GenBank/DDBJ whole genome shotgun (WGS) entry which is preliminary data.</text>
</comment>
<dbReference type="AlphaFoldDB" id="A0A399T393"/>
<dbReference type="Gene3D" id="3.40.50.10320">
    <property type="entry name" value="LmbE-like"/>
    <property type="match status" value="1"/>
</dbReference>
<dbReference type="RefSeq" id="WP_119437261.1">
    <property type="nucleotide sequence ID" value="NZ_QWGR01000003.1"/>
</dbReference>
<dbReference type="InterPro" id="IPR003737">
    <property type="entry name" value="GlcNAc_PI_deacetylase-related"/>
</dbReference>
<dbReference type="PANTHER" id="PTHR12993">
    <property type="entry name" value="N-ACETYLGLUCOSAMINYL-PHOSPHATIDYLINOSITOL DE-N-ACETYLASE-RELATED"/>
    <property type="match status" value="1"/>
</dbReference>
<accession>A0A399T393</accession>
<dbReference type="GO" id="GO:0016811">
    <property type="term" value="F:hydrolase activity, acting on carbon-nitrogen (but not peptide) bonds, in linear amides"/>
    <property type="evidence" value="ECO:0007669"/>
    <property type="project" value="TreeGrafter"/>
</dbReference>
<dbReference type="Proteomes" id="UP000265926">
    <property type="component" value="Unassembled WGS sequence"/>
</dbReference>
<organism evidence="1 2">
    <name type="scientific">Maribellus luteus</name>
    <dbReference type="NCBI Taxonomy" id="2305463"/>
    <lineage>
        <taxon>Bacteria</taxon>
        <taxon>Pseudomonadati</taxon>
        <taxon>Bacteroidota</taxon>
        <taxon>Bacteroidia</taxon>
        <taxon>Marinilabiliales</taxon>
        <taxon>Prolixibacteraceae</taxon>
        <taxon>Maribellus</taxon>
    </lineage>
</organism>
<sequence>MKKIIILSISIFTFLFAAYSQEKINVVVIGAHPDDCDIDAGGTALKYAQMGHRVLFVSLTNGDAGHHEKGGGALARIRRAEAQEAGKRLGVSYLVLDNHDAELMPTLENRHEIIRIIREWKADVVISHRPYDYHPDHRNAALLVQDAAFLVVVPNVVSDVPALKRNPVFLYSHDSFQKPSPFKPDIAVDITDVVEQKIYGMAAHESQFFEWLPWLNGTLDQVPATDEQRVKWLAGFRISPIGDELRQSLVKWYGAEKGEQVKVAESFEICEFGRRPSEDEIRRLFPMMGK</sequence>
<dbReference type="SUPFAM" id="SSF102588">
    <property type="entry name" value="LmbE-like"/>
    <property type="match status" value="1"/>
</dbReference>
<dbReference type="InterPro" id="IPR024078">
    <property type="entry name" value="LmbE-like_dom_sf"/>
</dbReference>
<gene>
    <name evidence="1" type="ORF">D1614_07475</name>
</gene>
<evidence type="ECO:0000313" key="1">
    <source>
        <dbReference type="EMBL" id="RIJ49374.1"/>
    </source>
</evidence>
<proteinExistence type="predicted"/>
<reference evidence="1 2" key="1">
    <citation type="submission" date="2018-08" db="EMBL/GenBank/DDBJ databases">
        <title>Pallidiluteibacterium maritimus gen. nov., sp. nov., isolated from coastal sediment.</title>
        <authorList>
            <person name="Zhou L.Y."/>
        </authorList>
    </citation>
    <scope>NUCLEOTIDE SEQUENCE [LARGE SCALE GENOMIC DNA]</scope>
    <source>
        <strain evidence="1 2">XSD2</strain>
    </source>
</reference>
<dbReference type="Pfam" id="PF02585">
    <property type="entry name" value="PIG-L"/>
    <property type="match status" value="1"/>
</dbReference>
<dbReference type="EMBL" id="QWGR01000003">
    <property type="protein sequence ID" value="RIJ49374.1"/>
    <property type="molecule type" value="Genomic_DNA"/>
</dbReference>
<evidence type="ECO:0000313" key="2">
    <source>
        <dbReference type="Proteomes" id="UP000265926"/>
    </source>
</evidence>
<keyword evidence="2" id="KW-1185">Reference proteome</keyword>